<evidence type="ECO:0000259" key="2">
    <source>
        <dbReference type="PROSITE" id="PS50110"/>
    </source>
</evidence>
<dbReference type="InterPro" id="IPR011006">
    <property type="entry name" value="CheY-like_superfamily"/>
</dbReference>
<dbReference type="Proteomes" id="UP000095658">
    <property type="component" value="Unassembled WGS sequence"/>
</dbReference>
<evidence type="ECO:0000313" key="4">
    <source>
        <dbReference type="Proteomes" id="UP000095658"/>
    </source>
</evidence>
<dbReference type="Pfam" id="PF00072">
    <property type="entry name" value="Response_reg"/>
    <property type="match status" value="1"/>
</dbReference>
<evidence type="ECO:0000313" key="3">
    <source>
        <dbReference type="EMBL" id="OES44268.1"/>
    </source>
</evidence>
<keyword evidence="4" id="KW-1185">Reference proteome</keyword>
<dbReference type="RefSeq" id="WP_069938871.1">
    <property type="nucleotide sequence ID" value="NZ_MAMP01000022.1"/>
</dbReference>
<feature type="domain" description="Response regulatory" evidence="2">
    <location>
        <begin position="2"/>
        <end position="118"/>
    </location>
</feature>
<dbReference type="InterPro" id="IPR001789">
    <property type="entry name" value="Sig_transdc_resp-reg_receiver"/>
</dbReference>
<comment type="caution">
    <text evidence="3">The sequence shown here is derived from an EMBL/GenBank/DDBJ whole genome shotgun (WGS) entry which is preliminary data.</text>
</comment>
<dbReference type="OrthoDB" id="1684633at2"/>
<reference evidence="3 4" key="1">
    <citation type="submission" date="2016-06" db="EMBL/GenBank/DDBJ databases">
        <title>Domibacillus iocasae genome sequencing.</title>
        <authorList>
            <person name="Verma A."/>
            <person name="Pal Y."/>
            <person name="Ojha A.K."/>
            <person name="Krishnamurthi S."/>
        </authorList>
    </citation>
    <scope>NUCLEOTIDE SEQUENCE [LARGE SCALE GENOMIC DNA]</scope>
    <source>
        <strain evidence="3 4">DSM 29979</strain>
    </source>
</reference>
<sequence length="312" mass="35791">MRFFIVDDDEAIRSILAKIIEDEDLGEVVGERSDGEQLTGSFLNMQKIDILFIDLLMPIKDGIETIRDLMGHYQGKIIMISQVESKELIGEAYALGVEYYVMKPINRIEMITVIRKVKERIQLEKSIQTIKTSLSSLLPADHTAVHPAQNENSLADIGEYLLSELGLVGHNGAKDLIEILHFLFSDEEALASDQNFPSLKIIFEKTIRKRLGFSVSEQDISREIRASEQRVRRAIIHSTAHFASLGLTDYANPKFEYYAAKFFDFMTVRQKMIDLQENPHSSSTPIKVNMKKFIQMFFFEAKRLRTEMNQPH</sequence>
<dbReference type="SMART" id="SM00448">
    <property type="entry name" value="REC"/>
    <property type="match status" value="1"/>
</dbReference>
<dbReference type="PROSITE" id="PS50110">
    <property type="entry name" value="RESPONSE_REGULATORY"/>
    <property type="match status" value="1"/>
</dbReference>
<protein>
    <submittedName>
        <fullName evidence="3">Transcriptional regulator</fullName>
    </submittedName>
</protein>
<dbReference type="STRING" id="1714016.BA724_08240"/>
<dbReference type="PANTHER" id="PTHR43228">
    <property type="entry name" value="TWO-COMPONENT RESPONSE REGULATOR"/>
    <property type="match status" value="1"/>
</dbReference>
<organism evidence="3 4">
    <name type="scientific">Domibacillus iocasae</name>
    <dbReference type="NCBI Taxonomy" id="1714016"/>
    <lineage>
        <taxon>Bacteria</taxon>
        <taxon>Bacillati</taxon>
        <taxon>Bacillota</taxon>
        <taxon>Bacilli</taxon>
        <taxon>Bacillales</taxon>
        <taxon>Bacillaceae</taxon>
        <taxon>Domibacillus</taxon>
    </lineage>
</organism>
<dbReference type="InterPro" id="IPR013972">
    <property type="entry name" value="YcbB"/>
</dbReference>
<feature type="modified residue" description="4-aspartylphosphate" evidence="1">
    <location>
        <position position="54"/>
    </location>
</feature>
<dbReference type="SUPFAM" id="SSF52172">
    <property type="entry name" value="CheY-like"/>
    <property type="match status" value="1"/>
</dbReference>
<keyword evidence="1" id="KW-0597">Phosphoprotein</keyword>
<evidence type="ECO:0000256" key="1">
    <source>
        <dbReference type="PROSITE-ProRule" id="PRU00169"/>
    </source>
</evidence>
<dbReference type="InterPro" id="IPR052048">
    <property type="entry name" value="ST_Response_Regulator"/>
</dbReference>
<name>A0A1E7DNK4_9BACI</name>
<proteinExistence type="predicted"/>
<dbReference type="GO" id="GO:0000160">
    <property type="term" value="P:phosphorelay signal transduction system"/>
    <property type="evidence" value="ECO:0007669"/>
    <property type="project" value="InterPro"/>
</dbReference>
<dbReference type="Gene3D" id="3.40.50.2300">
    <property type="match status" value="1"/>
</dbReference>
<accession>A0A1E7DNK4</accession>
<gene>
    <name evidence="3" type="ORF">BA724_08240</name>
</gene>
<dbReference type="AlphaFoldDB" id="A0A1E7DNK4"/>
<dbReference type="PANTHER" id="PTHR43228:SF8">
    <property type="entry name" value="TRANSCRIPTIONAL REGULATORY PROTEIN GLNL"/>
    <property type="match status" value="1"/>
</dbReference>
<dbReference type="EMBL" id="MAMP01000022">
    <property type="protein sequence ID" value="OES44268.1"/>
    <property type="molecule type" value="Genomic_DNA"/>
</dbReference>
<dbReference type="Pfam" id="PF08664">
    <property type="entry name" value="YcbB"/>
    <property type="match status" value="1"/>
</dbReference>